<dbReference type="InterPro" id="IPR004113">
    <property type="entry name" value="FAD-bd_oxidored_4_C"/>
</dbReference>
<dbReference type="InterPro" id="IPR016169">
    <property type="entry name" value="FAD-bd_PCMH_sub2"/>
</dbReference>
<dbReference type="KEGG" id="ssub:CP968_03200"/>
<dbReference type="PROSITE" id="PS51387">
    <property type="entry name" value="FAD_PCMH"/>
    <property type="match status" value="1"/>
</dbReference>
<reference evidence="10" key="3">
    <citation type="submission" date="2020-09" db="EMBL/GenBank/DDBJ databases">
        <authorList>
            <person name="Sun Q."/>
            <person name="Ohkuma M."/>
        </authorList>
    </citation>
    <scope>NUCLEOTIDE SEQUENCE</scope>
    <source>
        <strain evidence="10">JCM 4834</strain>
    </source>
</reference>
<feature type="domain" description="FAD-binding PCMH-type" evidence="9">
    <location>
        <begin position="52"/>
        <end position="281"/>
    </location>
</feature>
<comment type="cofactor">
    <cofactor evidence="1">
        <name>FAD</name>
        <dbReference type="ChEBI" id="CHEBI:57692"/>
    </cofactor>
</comment>
<keyword evidence="6" id="KW-0408">Iron</keyword>
<dbReference type="Gene3D" id="3.30.465.10">
    <property type="match status" value="1"/>
</dbReference>
<dbReference type="GO" id="GO:1903457">
    <property type="term" value="P:lactate catabolic process"/>
    <property type="evidence" value="ECO:0007669"/>
    <property type="project" value="TreeGrafter"/>
</dbReference>
<evidence type="ECO:0000256" key="7">
    <source>
        <dbReference type="ARBA" id="ARBA00023014"/>
    </source>
</evidence>
<evidence type="ECO:0000256" key="6">
    <source>
        <dbReference type="ARBA" id="ARBA00023004"/>
    </source>
</evidence>
<evidence type="ECO:0000313" key="12">
    <source>
        <dbReference type="Proteomes" id="UP000326831"/>
    </source>
</evidence>
<dbReference type="Gene3D" id="3.30.70.2740">
    <property type="match status" value="1"/>
</dbReference>
<sequence>MTPPTADTPSARQPAAAPADRDLEQRLRRDLDGDVAFDDYTRHLFSRDASMYAITPRGVVFPRHSGDIEAAVAAAAAYGVPLLARGAGTSLAGQTVGPGLVLDLSRHMNRVLEVDPEGRTALVESGVVQDQLNRAAAPHGLMFGPDTSTSSRATIGGMIGNNSAGSGSLRYGMTIDHVRALDVVLSDASTARLEPVDETERKRRADLPTLEGRLYRELPELVRTNAAAIAEGFPRFWRRACGYRLDRLARDDVPFDLAKFVVGSEGTLAIASRALVDLVPRPRRTVIAVGHFTSVAGAIEATESALSCDPAAVELMDRTILDLSRQKIEYASLGALLEGDPEALLFVSFTGEDETELHDQMRQLTTLWKRHGHGYHTLQAVTPAQQGALLKVRKAGLGLLMAAGEGTRRPLAFVEDTAVDPAHLAAYTRRFKEILDGHGLTAGFYGHCSVGCLHIRPFIDLADPAQVATMRTVAELIKDLVTEYGGVNSSEHGDGLARSEFNREIFGDTLYEAMRQVKRIFDPHDLMNPGKIVDAPAMTDHLRDAALPPAPELRTRLAFDVVGGMRGAADRCMNIGLCRKSGSGVMCPSYMATRNEEDSTRGRAGALVKALSEPDPRKALGDERLHEVLDLCLMCKACKSECPLGVDMASLKAEALSHHHDLHGVPLRSRIFGSIRFLNRLGSATAPLSNLPGTLRPLRLLMGRLLGITPARPLPRFARRNLVRWFRRHRAGAAPHRPATQGVVTYLADSFTTYTEPTIGSAAIELLEHAGWEVRLENRGCCGRSSLSKGLIDDANEKAFKLAHLLAETTPAGSPVVGCEPSCLMTLRDEHLAMLPNDTAVQDVAGRVRQVEELLIEALDDGRLRLSEDAWPAGKRLLYHGHCHQKAEVGTAATVELLRRIPGADVVEVDAGCCGMAGSFGFEAEHYDLSMQVGADRLFPAIEAEPDETVIVATGVSCRQQIFHGTRRDAWHPVQLVHEALAAPAPPADRG</sequence>
<dbReference type="Gene3D" id="1.10.45.10">
    <property type="entry name" value="Vanillyl-alcohol Oxidase, Chain A, domain 4"/>
    <property type="match status" value="1"/>
</dbReference>
<dbReference type="InterPro" id="IPR017900">
    <property type="entry name" value="4Fe4S_Fe_S_CS"/>
</dbReference>
<dbReference type="Proteomes" id="UP000634660">
    <property type="component" value="Unassembled WGS sequence"/>
</dbReference>
<name>A0A5P2ULB6_9ACTN</name>
<gene>
    <name evidence="11" type="ORF">CP968_03200</name>
    <name evidence="10" type="ORF">GCM10010371_03310</name>
</gene>
<evidence type="ECO:0000256" key="5">
    <source>
        <dbReference type="ARBA" id="ARBA00023002"/>
    </source>
</evidence>
<dbReference type="PROSITE" id="PS00198">
    <property type="entry name" value="4FE4S_FER_1"/>
    <property type="match status" value="1"/>
</dbReference>
<keyword evidence="7" id="KW-0411">Iron-sulfur</keyword>
<dbReference type="InterPro" id="IPR016166">
    <property type="entry name" value="FAD-bd_PCMH"/>
</dbReference>
<dbReference type="Pfam" id="PF02754">
    <property type="entry name" value="CCG"/>
    <property type="match status" value="2"/>
</dbReference>
<dbReference type="GO" id="GO:0004458">
    <property type="term" value="F:D-lactate dehydrogenase (cytochrome) activity"/>
    <property type="evidence" value="ECO:0007669"/>
    <property type="project" value="TreeGrafter"/>
</dbReference>
<dbReference type="InterPro" id="IPR016164">
    <property type="entry name" value="FAD-linked_Oxase-like_C"/>
</dbReference>
<organism evidence="11 12">
    <name type="scientific">Streptomyces subrutilus</name>
    <dbReference type="NCBI Taxonomy" id="36818"/>
    <lineage>
        <taxon>Bacteria</taxon>
        <taxon>Bacillati</taxon>
        <taxon>Actinomycetota</taxon>
        <taxon>Actinomycetes</taxon>
        <taxon>Kitasatosporales</taxon>
        <taxon>Streptomycetaceae</taxon>
        <taxon>Streptomyces</taxon>
    </lineage>
</organism>
<feature type="compositionally biased region" description="Polar residues" evidence="8">
    <location>
        <begin position="1"/>
        <end position="10"/>
    </location>
</feature>
<evidence type="ECO:0000313" key="11">
    <source>
        <dbReference type="EMBL" id="QEU77427.1"/>
    </source>
</evidence>
<keyword evidence="2" id="KW-0285">Flavoprotein</keyword>
<reference evidence="10" key="1">
    <citation type="journal article" date="2014" name="Int. J. Syst. Evol. Microbiol.">
        <title>Complete genome sequence of Corynebacterium casei LMG S-19264T (=DSM 44701T), isolated from a smear-ripened cheese.</title>
        <authorList>
            <consortium name="US DOE Joint Genome Institute (JGI-PGF)"/>
            <person name="Walter F."/>
            <person name="Albersmeier A."/>
            <person name="Kalinowski J."/>
            <person name="Ruckert C."/>
        </authorList>
    </citation>
    <scope>NUCLEOTIDE SEQUENCE</scope>
    <source>
        <strain evidence="10">JCM 4834</strain>
    </source>
</reference>
<dbReference type="SUPFAM" id="SSF46548">
    <property type="entry name" value="alpha-helical ferredoxin"/>
    <property type="match status" value="1"/>
</dbReference>
<evidence type="ECO:0000313" key="10">
    <source>
        <dbReference type="EMBL" id="GGZ47361.1"/>
    </source>
</evidence>
<dbReference type="GO" id="GO:0071949">
    <property type="term" value="F:FAD binding"/>
    <property type="evidence" value="ECO:0007669"/>
    <property type="project" value="InterPro"/>
</dbReference>
<dbReference type="SUPFAM" id="SSF55103">
    <property type="entry name" value="FAD-linked oxidases, C-terminal domain"/>
    <property type="match status" value="1"/>
</dbReference>
<dbReference type="InterPro" id="IPR036318">
    <property type="entry name" value="FAD-bd_PCMH-like_sf"/>
</dbReference>
<dbReference type="InterPro" id="IPR016171">
    <property type="entry name" value="Vanillyl_alc_oxidase_C-sub2"/>
</dbReference>
<evidence type="ECO:0000259" key="9">
    <source>
        <dbReference type="PROSITE" id="PS51387"/>
    </source>
</evidence>
<dbReference type="GO" id="GO:0046872">
    <property type="term" value="F:metal ion binding"/>
    <property type="evidence" value="ECO:0007669"/>
    <property type="project" value="UniProtKB-KW"/>
</dbReference>
<accession>A0A5P2ULB6</accession>
<dbReference type="Pfam" id="PF02913">
    <property type="entry name" value="FAD-oxidase_C"/>
    <property type="match status" value="1"/>
</dbReference>
<feature type="region of interest" description="Disordered" evidence="8">
    <location>
        <begin position="1"/>
        <end position="22"/>
    </location>
</feature>
<dbReference type="EMBL" id="BMVX01000001">
    <property type="protein sequence ID" value="GGZ47361.1"/>
    <property type="molecule type" value="Genomic_DNA"/>
</dbReference>
<evidence type="ECO:0000256" key="4">
    <source>
        <dbReference type="ARBA" id="ARBA00022827"/>
    </source>
</evidence>
<keyword evidence="4" id="KW-0274">FAD</keyword>
<evidence type="ECO:0000256" key="3">
    <source>
        <dbReference type="ARBA" id="ARBA00022723"/>
    </source>
</evidence>
<dbReference type="PANTHER" id="PTHR11748">
    <property type="entry name" value="D-LACTATE DEHYDROGENASE"/>
    <property type="match status" value="1"/>
</dbReference>
<dbReference type="InterPro" id="IPR017896">
    <property type="entry name" value="4Fe4S_Fe-S-bd"/>
</dbReference>
<keyword evidence="12" id="KW-1185">Reference proteome</keyword>
<keyword evidence="3" id="KW-0479">Metal-binding</keyword>
<reference evidence="11 12" key="2">
    <citation type="submission" date="2017-09" db="EMBL/GenBank/DDBJ databases">
        <authorList>
            <person name="Lee N."/>
            <person name="Cho B.-K."/>
        </authorList>
    </citation>
    <scope>NUCLEOTIDE SEQUENCE [LARGE SCALE GENOMIC DNA]</scope>
    <source>
        <strain evidence="11 12">ATCC 27467</strain>
    </source>
</reference>
<protein>
    <submittedName>
        <fullName evidence="10 11">Oxidoreductase</fullName>
    </submittedName>
</protein>
<evidence type="ECO:0000256" key="8">
    <source>
        <dbReference type="SAM" id="MobiDB-lite"/>
    </source>
</evidence>
<dbReference type="Pfam" id="PF13183">
    <property type="entry name" value="Fer4_8"/>
    <property type="match status" value="1"/>
</dbReference>
<keyword evidence="5" id="KW-0560">Oxidoreductase</keyword>
<dbReference type="Pfam" id="PF01565">
    <property type="entry name" value="FAD_binding_4"/>
    <property type="match status" value="1"/>
</dbReference>
<dbReference type="AlphaFoldDB" id="A0A5P2ULB6"/>
<dbReference type="EMBL" id="CP023701">
    <property type="protein sequence ID" value="QEU77427.1"/>
    <property type="molecule type" value="Genomic_DNA"/>
</dbReference>
<dbReference type="Proteomes" id="UP000326831">
    <property type="component" value="Chromosome"/>
</dbReference>
<dbReference type="InterPro" id="IPR004017">
    <property type="entry name" value="Cys_rich_dom"/>
</dbReference>
<evidence type="ECO:0000256" key="2">
    <source>
        <dbReference type="ARBA" id="ARBA00022630"/>
    </source>
</evidence>
<dbReference type="SUPFAM" id="SSF56176">
    <property type="entry name" value="FAD-binding/transporter-associated domain-like"/>
    <property type="match status" value="1"/>
</dbReference>
<evidence type="ECO:0000256" key="1">
    <source>
        <dbReference type="ARBA" id="ARBA00001974"/>
    </source>
</evidence>
<dbReference type="PANTHER" id="PTHR11748:SF119">
    <property type="entry name" value="D-2-HYDROXYGLUTARATE DEHYDROGENASE"/>
    <property type="match status" value="1"/>
</dbReference>
<dbReference type="InterPro" id="IPR006094">
    <property type="entry name" value="Oxid_FAD_bind_N"/>
</dbReference>
<proteinExistence type="predicted"/>
<dbReference type="GO" id="GO:0051536">
    <property type="term" value="F:iron-sulfur cluster binding"/>
    <property type="evidence" value="ECO:0007669"/>
    <property type="project" value="UniProtKB-KW"/>
</dbReference>
<dbReference type="OrthoDB" id="9770306at2"/>
<dbReference type="RefSeq" id="WP_150516522.1">
    <property type="nucleotide sequence ID" value="NZ_BMVX01000001.1"/>
</dbReference>
<dbReference type="GO" id="GO:0008720">
    <property type="term" value="F:D-lactate dehydrogenase (NAD+) activity"/>
    <property type="evidence" value="ECO:0007669"/>
    <property type="project" value="TreeGrafter"/>
</dbReference>